<evidence type="ECO:0000256" key="6">
    <source>
        <dbReference type="PROSITE-ProRule" id="PRU00023"/>
    </source>
</evidence>
<sequence length="341" mass="37245">RQGDSTQQAPLHLAASHSQLQCVLCLLRHGADPSAVDSWQENPLHVACRGGDPQIVKALLPRSIGSMRPLVRRHRDLLQHRNCQGLTPLQVLNERAPSSLRELLLDEEKNTSTGGKRQSRLVQNCGKKDLEALFGPMMGGEHYGLRRPSSEPRLARAGSSSGQPDARASGSGLTSFMFSRGVGEQLAQVLLHMHEPADQLNLSSLKATGTLGCGGFGKVIKVTDVRTGGFYAMKLQRKDQTTKFAMREAKALHRSNHAFIVRLIRVFQTRTFYGILMECCETDLNVKILGHTTGGGRAEGLPKSQVARYSACVLLALEYLHQAGGRGPDILAALHLFFSIL</sequence>
<dbReference type="SMART" id="SM00248">
    <property type="entry name" value="ANK"/>
    <property type="match status" value="2"/>
</dbReference>
<keyword evidence="4" id="KW-0418">Kinase</keyword>
<dbReference type="PROSITE" id="PS00107">
    <property type="entry name" value="PROTEIN_KINASE_ATP"/>
    <property type="match status" value="1"/>
</dbReference>
<comment type="caution">
    <text evidence="10">The sequence shown here is derived from an EMBL/GenBank/DDBJ whole genome shotgun (WGS) entry which is preliminary data.</text>
</comment>
<evidence type="ECO:0000256" key="1">
    <source>
        <dbReference type="ARBA" id="ARBA00022527"/>
    </source>
</evidence>
<dbReference type="Pfam" id="PF12796">
    <property type="entry name" value="Ank_2"/>
    <property type="match status" value="1"/>
</dbReference>
<dbReference type="InterPro" id="IPR011009">
    <property type="entry name" value="Kinase-like_dom_sf"/>
</dbReference>
<evidence type="ECO:0000256" key="3">
    <source>
        <dbReference type="ARBA" id="ARBA00022741"/>
    </source>
</evidence>
<feature type="repeat" description="ANK" evidence="6">
    <location>
        <begin position="6"/>
        <end position="38"/>
    </location>
</feature>
<protein>
    <recommendedName>
        <fullName evidence="9">Protein kinase domain-containing protein</fullName>
    </recommendedName>
</protein>
<evidence type="ECO:0000256" key="7">
    <source>
        <dbReference type="PROSITE-ProRule" id="PRU10141"/>
    </source>
</evidence>
<keyword evidence="11" id="KW-1185">Reference proteome</keyword>
<keyword evidence="1" id="KW-0723">Serine/threonine-protein kinase</keyword>
<dbReference type="SMART" id="SM00220">
    <property type="entry name" value="S_TKc"/>
    <property type="match status" value="1"/>
</dbReference>
<dbReference type="Pfam" id="PF00069">
    <property type="entry name" value="Pkinase"/>
    <property type="match status" value="1"/>
</dbReference>
<dbReference type="PROSITE" id="PS50011">
    <property type="entry name" value="PROTEIN_KINASE_DOM"/>
    <property type="match status" value="1"/>
</dbReference>
<feature type="region of interest" description="Disordered" evidence="8">
    <location>
        <begin position="141"/>
        <end position="170"/>
    </location>
</feature>
<accession>A0ABN9XSC9</accession>
<dbReference type="Gene3D" id="1.25.40.20">
    <property type="entry name" value="Ankyrin repeat-containing domain"/>
    <property type="match status" value="1"/>
</dbReference>
<organism evidence="10 11">
    <name type="scientific">Prorocentrum cordatum</name>
    <dbReference type="NCBI Taxonomy" id="2364126"/>
    <lineage>
        <taxon>Eukaryota</taxon>
        <taxon>Sar</taxon>
        <taxon>Alveolata</taxon>
        <taxon>Dinophyceae</taxon>
        <taxon>Prorocentrales</taxon>
        <taxon>Prorocentraceae</taxon>
        <taxon>Prorocentrum</taxon>
    </lineage>
</organism>
<feature type="domain" description="Protein kinase" evidence="9">
    <location>
        <begin position="205"/>
        <end position="341"/>
    </location>
</feature>
<dbReference type="EMBL" id="CAUYUJ010021134">
    <property type="protein sequence ID" value="CAK0902893.1"/>
    <property type="molecule type" value="Genomic_DNA"/>
</dbReference>
<evidence type="ECO:0000313" key="11">
    <source>
        <dbReference type="Proteomes" id="UP001189429"/>
    </source>
</evidence>
<dbReference type="InterPro" id="IPR036770">
    <property type="entry name" value="Ankyrin_rpt-contain_sf"/>
</dbReference>
<dbReference type="InterPro" id="IPR002110">
    <property type="entry name" value="Ankyrin_rpt"/>
</dbReference>
<evidence type="ECO:0000313" key="10">
    <source>
        <dbReference type="EMBL" id="CAK0902893.1"/>
    </source>
</evidence>
<evidence type="ECO:0000256" key="5">
    <source>
        <dbReference type="ARBA" id="ARBA00022840"/>
    </source>
</evidence>
<name>A0ABN9XSC9_9DINO</name>
<keyword evidence="3 7" id="KW-0547">Nucleotide-binding</keyword>
<dbReference type="InterPro" id="IPR000719">
    <property type="entry name" value="Prot_kinase_dom"/>
</dbReference>
<dbReference type="PROSITE" id="PS50297">
    <property type="entry name" value="ANK_REP_REGION"/>
    <property type="match status" value="1"/>
</dbReference>
<evidence type="ECO:0000259" key="9">
    <source>
        <dbReference type="PROSITE" id="PS50011"/>
    </source>
</evidence>
<dbReference type="Gene3D" id="1.10.510.10">
    <property type="entry name" value="Transferase(Phosphotransferase) domain 1"/>
    <property type="match status" value="1"/>
</dbReference>
<keyword evidence="2" id="KW-0808">Transferase</keyword>
<feature type="non-terminal residue" evidence="10">
    <location>
        <position position="1"/>
    </location>
</feature>
<feature type="non-terminal residue" evidence="10">
    <location>
        <position position="341"/>
    </location>
</feature>
<dbReference type="PROSITE" id="PS50088">
    <property type="entry name" value="ANK_REPEAT"/>
    <property type="match status" value="1"/>
</dbReference>
<keyword evidence="6" id="KW-0040">ANK repeat</keyword>
<dbReference type="InterPro" id="IPR017441">
    <property type="entry name" value="Protein_kinase_ATP_BS"/>
</dbReference>
<evidence type="ECO:0000256" key="2">
    <source>
        <dbReference type="ARBA" id="ARBA00022679"/>
    </source>
</evidence>
<dbReference type="Proteomes" id="UP001189429">
    <property type="component" value="Unassembled WGS sequence"/>
</dbReference>
<keyword evidence="5 7" id="KW-0067">ATP-binding</keyword>
<dbReference type="SUPFAM" id="SSF56112">
    <property type="entry name" value="Protein kinase-like (PK-like)"/>
    <property type="match status" value="1"/>
</dbReference>
<gene>
    <name evidence="10" type="ORF">PCOR1329_LOCUS79356</name>
</gene>
<evidence type="ECO:0000256" key="8">
    <source>
        <dbReference type="SAM" id="MobiDB-lite"/>
    </source>
</evidence>
<feature type="binding site" evidence="7">
    <location>
        <position position="234"/>
    </location>
    <ligand>
        <name>ATP</name>
        <dbReference type="ChEBI" id="CHEBI:30616"/>
    </ligand>
</feature>
<reference evidence="10" key="1">
    <citation type="submission" date="2023-10" db="EMBL/GenBank/DDBJ databases">
        <authorList>
            <person name="Chen Y."/>
            <person name="Shah S."/>
            <person name="Dougan E. K."/>
            <person name="Thang M."/>
            <person name="Chan C."/>
        </authorList>
    </citation>
    <scope>NUCLEOTIDE SEQUENCE [LARGE SCALE GENOMIC DNA]</scope>
</reference>
<dbReference type="SUPFAM" id="SSF48403">
    <property type="entry name" value="Ankyrin repeat"/>
    <property type="match status" value="1"/>
</dbReference>
<dbReference type="PANTHER" id="PTHR24353">
    <property type="entry name" value="CYCLIC NUCLEOTIDE-DEPENDENT PROTEIN KINASE"/>
    <property type="match status" value="1"/>
</dbReference>
<proteinExistence type="predicted"/>
<dbReference type="CDD" id="cd00180">
    <property type="entry name" value="PKc"/>
    <property type="match status" value="1"/>
</dbReference>
<evidence type="ECO:0000256" key="4">
    <source>
        <dbReference type="ARBA" id="ARBA00022777"/>
    </source>
</evidence>